<evidence type="ECO:0000256" key="1">
    <source>
        <dbReference type="SAM" id="Coils"/>
    </source>
</evidence>
<sequence length="215" mass="23421">MIRLLALIALATVAFAELDSSIKNTESEGTNGEERFLFTLPSVGLTKSLLTITTTTTSLAAATFCYNIIAGIAYTFATTGVYTPVATDPFTTTIESIPNCRKRRWAFEDPIDGTITNIESASAPIVSSLVEEQKQKDAAEDVAETLLAVEENLEKTEENLEKAEENGEGRLFIKNPLNVQKVTQTLTAVSVVTTQIQTKTIQLTCTPLNFSMRQC</sequence>
<keyword evidence="2" id="KW-0732">Signal</keyword>
<reference evidence="3" key="1">
    <citation type="submission" date="2023-07" db="EMBL/GenBank/DDBJ databases">
        <title>Chromosome-level genome assembly of Artemia franciscana.</title>
        <authorList>
            <person name="Jo E."/>
        </authorList>
    </citation>
    <scope>NUCLEOTIDE SEQUENCE</scope>
    <source>
        <tissue evidence="3">Whole body</tissue>
    </source>
</reference>
<name>A0AA88LBN0_ARTSF</name>
<comment type="caution">
    <text evidence="3">The sequence shown here is derived from an EMBL/GenBank/DDBJ whole genome shotgun (WGS) entry which is preliminary data.</text>
</comment>
<evidence type="ECO:0000313" key="4">
    <source>
        <dbReference type="Proteomes" id="UP001187531"/>
    </source>
</evidence>
<feature type="chain" id="PRO_5041707282" evidence="2">
    <location>
        <begin position="17"/>
        <end position="215"/>
    </location>
</feature>
<evidence type="ECO:0000313" key="3">
    <source>
        <dbReference type="EMBL" id="KAK2724467.1"/>
    </source>
</evidence>
<feature type="coiled-coil region" evidence="1">
    <location>
        <begin position="139"/>
        <end position="166"/>
    </location>
</feature>
<dbReference type="Proteomes" id="UP001187531">
    <property type="component" value="Unassembled WGS sequence"/>
</dbReference>
<evidence type="ECO:0000256" key="2">
    <source>
        <dbReference type="SAM" id="SignalP"/>
    </source>
</evidence>
<protein>
    <submittedName>
        <fullName evidence="3">Uncharacterized protein</fullName>
    </submittedName>
</protein>
<accession>A0AA88LBN0</accession>
<dbReference type="EMBL" id="JAVRJZ010000003">
    <property type="protein sequence ID" value="KAK2724467.1"/>
    <property type="molecule type" value="Genomic_DNA"/>
</dbReference>
<proteinExistence type="predicted"/>
<gene>
    <name evidence="3" type="ORF">QYM36_001091</name>
</gene>
<keyword evidence="1" id="KW-0175">Coiled coil</keyword>
<feature type="signal peptide" evidence="2">
    <location>
        <begin position="1"/>
        <end position="16"/>
    </location>
</feature>
<keyword evidence="4" id="KW-1185">Reference proteome</keyword>
<organism evidence="3 4">
    <name type="scientific">Artemia franciscana</name>
    <name type="common">Brine shrimp</name>
    <name type="synonym">Artemia sanfranciscana</name>
    <dbReference type="NCBI Taxonomy" id="6661"/>
    <lineage>
        <taxon>Eukaryota</taxon>
        <taxon>Metazoa</taxon>
        <taxon>Ecdysozoa</taxon>
        <taxon>Arthropoda</taxon>
        <taxon>Crustacea</taxon>
        <taxon>Branchiopoda</taxon>
        <taxon>Anostraca</taxon>
        <taxon>Artemiidae</taxon>
        <taxon>Artemia</taxon>
    </lineage>
</organism>
<dbReference type="AlphaFoldDB" id="A0AA88LBN0"/>